<evidence type="ECO:0000313" key="2">
    <source>
        <dbReference type="Proteomes" id="UP000014974"/>
    </source>
</evidence>
<comment type="caution">
    <text evidence="1">The sequence shown here is derived from an EMBL/GenBank/DDBJ whole genome shotgun (WGS) entry which is preliminary data.</text>
</comment>
<dbReference type="EMBL" id="ATNM01000064">
    <property type="protein sequence ID" value="EPR69579.1"/>
    <property type="molecule type" value="Genomic_DNA"/>
</dbReference>
<dbReference type="Proteomes" id="UP000014974">
    <property type="component" value="Unassembled WGS sequence"/>
</dbReference>
<proteinExistence type="predicted"/>
<evidence type="ECO:0000313" key="1">
    <source>
        <dbReference type="EMBL" id="EPR69579.1"/>
    </source>
</evidence>
<protein>
    <submittedName>
        <fullName evidence="1">Uncharacterized protein</fullName>
    </submittedName>
</protein>
<reference evidence="1 2" key="1">
    <citation type="journal article" date="2013" name="Genome Announc.">
        <title>Draft Genome Sequence of Cyclobacterium qasimii Strain M12-11BT, Isolated from Arctic Marine Sediment.</title>
        <authorList>
            <person name="Shivaji S."/>
            <person name="Ara S."/>
            <person name="Singh A."/>
            <person name="Kumar Pinnaka A."/>
        </authorList>
    </citation>
    <scope>NUCLEOTIDE SEQUENCE [LARGE SCALE GENOMIC DNA]</scope>
    <source>
        <strain evidence="1 2">M12-11B</strain>
    </source>
</reference>
<dbReference type="STRING" id="641524.ADICYQ_1364"/>
<dbReference type="AlphaFoldDB" id="S7WS63"/>
<gene>
    <name evidence="1" type="ORF">ADICYQ_1364</name>
</gene>
<sequence length="37" mass="4314">MDLKCRKFPNSFKNPAFHPHKLINETYSIGMGFSPFI</sequence>
<accession>S7WS63</accession>
<name>S7WS63_9BACT</name>
<organism evidence="1 2">
    <name type="scientific">Cyclobacterium qasimii M12-11B</name>
    <dbReference type="NCBI Taxonomy" id="641524"/>
    <lineage>
        <taxon>Bacteria</taxon>
        <taxon>Pseudomonadati</taxon>
        <taxon>Bacteroidota</taxon>
        <taxon>Cytophagia</taxon>
        <taxon>Cytophagales</taxon>
        <taxon>Cyclobacteriaceae</taxon>
        <taxon>Cyclobacterium</taxon>
    </lineage>
</organism>